<evidence type="ECO:0000313" key="2">
    <source>
        <dbReference type="Proteomes" id="UP000805193"/>
    </source>
</evidence>
<keyword evidence="2" id="KW-1185">Reference proteome</keyword>
<accession>A0AC60QHG5</accession>
<comment type="caution">
    <text evidence="1">The sequence shown here is derived from an EMBL/GenBank/DDBJ whole genome shotgun (WGS) entry which is preliminary data.</text>
</comment>
<reference evidence="1 2" key="1">
    <citation type="journal article" date="2020" name="Cell">
        <title>Large-Scale Comparative Analyses of Tick Genomes Elucidate Their Genetic Diversity and Vector Capacities.</title>
        <authorList>
            <consortium name="Tick Genome and Microbiome Consortium (TIGMIC)"/>
            <person name="Jia N."/>
            <person name="Wang J."/>
            <person name="Shi W."/>
            <person name="Du L."/>
            <person name="Sun Y."/>
            <person name="Zhan W."/>
            <person name="Jiang J.F."/>
            <person name="Wang Q."/>
            <person name="Zhang B."/>
            <person name="Ji P."/>
            <person name="Bell-Sakyi L."/>
            <person name="Cui X.M."/>
            <person name="Yuan T.T."/>
            <person name="Jiang B.G."/>
            <person name="Yang W.F."/>
            <person name="Lam T.T."/>
            <person name="Chang Q.C."/>
            <person name="Ding S.J."/>
            <person name="Wang X.J."/>
            <person name="Zhu J.G."/>
            <person name="Ruan X.D."/>
            <person name="Zhao L."/>
            <person name="Wei J.T."/>
            <person name="Ye R.Z."/>
            <person name="Que T.C."/>
            <person name="Du C.H."/>
            <person name="Zhou Y.H."/>
            <person name="Cheng J.X."/>
            <person name="Dai P.F."/>
            <person name="Guo W.B."/>
            <person name="Han X.H."/>
            <person name="Huang E.J."/>
            <person name="Li L.F."/>
            <person name="Wei W."/>
            <person name="Gao Y.C."/>
            <person name="Liu J.Z."/>
            <person name="Shao H.Z."/>
            <person name="Wang X."/>
            <person name="Wang C.C."/>
            <person name="Yang T.C."/>
            <person name="Huo Q.B."/>
            <person name="Li W."/>
            <person name="Chen H.Y."/>
            <person name="Chen S.E."/>
            <person name="Zhou L.G."/>
            <person name="Ni X.B."/>
            <person name="Tian J.H."/>
            <person name="Sheng Y."/>
            <person name="Liu T."/>
            <person name="Pan Y.S."/>
            <person name="Xia L.Y."/>
            <person name="Li J."/>
            <person name="Zhao F."/>
            <person name="Cao W.C."/>
        </authorList>
    </citation>
    <scope>NUCLEOTIDE SEQUENCE [LARGE SCALE GENOMIC DNA]</scope>
    <source>
        <strain evidence="1">Iper-2018</strain>
    </source>
</reference>
<proteinExistence type="predicted"/>
<gene>
    <name evidence="1" type="ORF">HPB47_019707</name>
</gene>
<dbReference type="EMBL" id="JABSTQ010009039">
    <property type="protein sequence ID" value="KAG0433670.1"/>
    <property type="molecule type" value="Genomic_DNA"/>
</dbReference>
<protein>
    <submittedName>
        <fullName evidence="1">Uncharacterized protein</fullName>
    </submittedName>
</protein>
<name>A0AC60QHG5_IXOPE</name>
<sequence length="103" mass="11588">MSAARTVVLRVESIHHSGRKQTRERSARTAQVSGVYFCPFRQSSKLTANLQLPQKDLGLPDRPVRAQRAWRSRLSPRNDPAPVRVPRSKNRGGPTVRACDTRS</sequence>
<organism evidence="1 2">
    <name type="scientific">Ixodes persulcatus</name>
    <name type="common">Taiga tick</name>
    <dbReference type="NCBI Taxonomy" id="34615"/>
    <lineage>
        <taxon>Eukaryota</taxon>
        <taxon>Metazoa</taxon>
        <taxon>Ecdysozoa</taxon>
        <taxon>Arthropoda</taxon>
        <taxon>Chelicerata</taxon>
        <taxon>Arachnida</taxon>
        <taxon>Acari</taxon>
        <taxon>Parasitiformes</taxon>
        <taxon>Ixodida</taxon>
        <taxon>Ixodoidea</taxon>
        <taxon>Ixodidae</taxon>
        <taxon>Ixodinae</taxon>
        <taxon>Ixodes</taxon>
    </lineage>
</organism>
<dbReference type="Proteomes" id="UP000805193">
    <property type="component" value="Unassembled WGS sequence"/>
</dbReference>
<evidence type="ECO:0000313" key="1">
    <source>
        <dbReference type="EMBL" id="KAG0433670.1"/>
    </source>
</evidence>